<sequence length="272" mass="29054">MFVGQHDPLKHPHLVHSSDGQFDSGEAHGRRSRGSVIQSDAVGGHHQVASPSPVPSETPKQLTEAALKQTASGQEPHHTPAPAKPTIDYATEHVDATPVMPAETPVQDSAFKEPRTGADDAAEGSRLRNMERRIDAHQRMVNKRMDEIGDLLLALNRKSDRIAVLLGDEEHPVFANGAAGDAGIFSAEGDFRSIRKSKADALREPVKKKASFGAGLNIGSRTSLTDSSALSGDGGNTRESRLPWKLTTSTPSNDAGDVEPEDDNLLSGRLEA</sequence>
<name>A0A7S4HGF1_9EUKA</name>
<organism evidence="2">
    <name type="scientific">Prymnesium polylepis</name>
    <dbReference type="NCBI Taxonomy" id="72548"/>
    <lineage>
        <taxon>Eukaryota</taxon>
        <taxon>Haptista</taxon>
        <taxon>Haptophyta</taxon>
        <taxon>Prymnesiophyceae</taxon>
        <taxon>Prymnesiales</taxon>
        <taxon>Prymnesiaceae</taxon>
        <taxon>Prymnesium</taxon>
    </lineage>
</organism>
<dbReference type="EMBL" id="HBKO01008001">
    <property type="protein sequence ID" value="CAE2198387.1"/>
    <property type="molecule type" value="Transcribed_RNA"/>
</dbReference>
<accession>A0A7S4HGF1</accession>
<protein>
    <submittedName>
        <fullName evidence="2">Uncharacterized protein</fullName>
    </submittedName>
</protein>
<gene>
    <name evidence="2" type="ORF">CPOL0286_LOCUS3741</name>
</gene>
<evidence type="ECO:0000256" key="1">
    <source>
        <dbReference type="SAM" id="MobiDB-lite"/>
    </source>
</evidence>
<evidence type="ECO:0000313" key="2">
    <source>
        <dbReference type="EMBL" id="CAE2198387.1"/>
    </source>
</evidence>
<dbReference type="AlphaFoldDB" id="A0A7S4HGF1"/>
<reference evidence="2" key="1">
    <citation type="submission" date="2021-01" db="EMBL/GenBank/DDBJ databases">
        <authorList>
            <person name="Corre E."/>
            <person name="Pelletier E."/>
            <person name="Niang G."/>
            <person name="Scheremetjew M."/>
            <person name="Finn R."/>
            <person name="Kale V."/>
            <person name="Holt S."/>
            <person name="Cochrane G."/>
            <person name="Meng A."/>
            <person name="Brown T."/>
            <person name="Cohen L."/>
        </authorList>
    </citation>
    <scope>NUCLEOTIDE SEQUENCE</scope>
    <source>
        <strain evidence="2">UIO037</strain>
    </source>
</reference>
<feature type="region of interest" description="Disordered" evidence="1">
    <location>
        <begin position="1"/>
        <end position="85"/>
    </location>
</feature>
<feature type="region of interest" description="Disordered" evidence="1">
    <location>
        <begin position="223"/>
        <end position="272"/>
    </location>
</feature>
<proteinExistence type="predicted"/>